<dbReference type="PANTHER" id="PTHR46082">
    <property type="entry name" value="ATP/GTP-BINDING PROTEIN-RELATED"/>
    <property type="match status" value="1"/>
</dbReference>
<feature type="non-terminal residue" evidence="1">
    <location>
        <position position="1"/>
    </location>
</feature>
<protein>
    <recommendedName>
        <fullName evidence="3">Kinesin light chain</fullName>
    </recommendedName>
</protein>
<gene>
    <name evidence="1" type="ORF">DM02DRAFT_543709</name>
</gene>
<name>A0A2V1D2Z5_9PLEO</name>
<evidence type="ECO:0000313" key="1">
    <source>
        <dbReference type="EMBL" id="PVH92417.1"/>
    </source>
</evidence>
<proteinExistence type="predicted"/>
<dbReference type="Proteomes" id="UP000244855">
    <property type="component" value="Unassembled WGS sequence"/>
</dbReference>
<dbReference type="EMBL" id="KZ805685">
    <property type="protein sequence ID" value="PVH92417.1"/>
    <property type="molecule type" value="Genomic_DNA"/>
</dbReference>
<dbReference type="Pfam" id="PF13374">
    <property type="entry name" value="TPR_10"/>
    <property type="match status" value="1"/>
</dbReference>
<dbReference type="Gene3D" id="1.25.40.10">
    <property type="entry name" value="Tetratricopeptide repeat domain"/>
    <property type="match status" value="1"/>
</dbReference>
<evidence type="ECO:0000313" key="2">
    <source>
        <dbReference type="Proteomes" id="UP000244855"/>
    </source>
</evidence>
<sequence length="88" mass="9685">YDEAHDVHQQALKVNKGMLGDNYPSMLTSMASLASTYCNQGRWAEAEALEVQVMEISMTTLGDSHPNTLTSMKNLAFTWKSLGCDAEV</sequence>
<dbReference type="SUPFAM" id="SSF48452">
    <property type="entry name" value="TPR-like"/>
    <property type="match status" value="1"/>
</dbReference>
<dbReference type="OrthoDB" id="5986190at2759"/>
<accession>A0A2V1D2Z5</accession>
<dbReference type="PANTHER" id="PTHR46082:SF11">
    <property type="entry name" value="AAA+ ATPASE DOMAIN-CONTAINING PROTEIN-RELATED"/>
    <property type="match status" value="1"/>
</dbReference>
<dbReference type="AlphaFoldDB" id="A0A2V1D2Z5"/>
<dbReference type="InterPro" id="IPR053137">
    <property type="entry name" value="NLR-like"/>
</dbReference>
<evidence type="ECO:0008006" key="3">
    <source>
        <dbReference type="Google" id="ProtNLM"/>
    </source>
</evidence>
<dbReference type="InterPro" id="IPR011990">
    <property type="entry name" value="TPR-like_helical_dom_sf"/>
</dbReference>
<keyword evidence="2" id="KW-1185">Reference proteome</keyword>
<organism evidence="1 2">
    <name type="scientific">Periconia macrospinosa</name>
    <dbReference type="NCBI Taxonomy" id="97972"/>
    <lineage>
        <taxon>Eukaryota</taxon>
        <taxon>Fungi</taxon>
        <taxon>Dikarya</taxon>
        <taxon>Ascomycota</taxon>
        <taxon>Pezizomycotina</taxon>
        <taxon>Dothideomycetes</taxon>
        <taxon>Pleosporomycetidae</taxon>
        <taxon>Pleosporales</taxon>
        <taxon>Massarineae</taxon>
        <taxon>Periconiaceae</taxon>
        <taxon>Periconia</taxon>
    </lineage>
</organism>
<dbReference type="STRING" id="97972.A0A2V1D2Z5"/>
<reference evidence="1 2" key="1">
    <citation type="journal article" date="2018" name="Sci. Rep.">
        <title>Comparative genomics provides insights into the lifestyle and reveals functional heterogeneity of dark septate endophytic fungi.</title>
        <authorList>
            <person name="Knapp D.G."/>
            <person name="Nemeth J.B."/>
            <person name="Barry K."/>
            <person name="Hainaut M."/>
            <person name="Henrissat B."/>
            <person name="Johnson J."/>
            <person name="Kuo A."/>
            <person name="Lim J.H.P."/>
            <person name="Lipzen A."/>
            <person name="Nolan M."/>
            <person name="Ohm R.A."/>
            <person name="Tamas L."/>
            <person name="Grigoriev I.V."/>
            <person name="Spatafora J.W."/>
            <person name="Nagy L.G."/>
            <person name="Kovacs G.M."/>
        </authorList>
    </citation>
    <scope>NUCLEOTIDE SEQUENCE [LARGE SCALE GENOMIC DNA]</scope>
    <source>
        <strain evidence="1 2">DSE2036</strain>
    </source>
</reference>